<protein>
    <submittedName>
        <fullName evidence="1">Uncharacterized protein</fullName>
    </submittedName>
</protein>
<reference evidence="1 2" key="1">
    <citation type="submission" date="2005-09" db="EMBL/GenBank/DDBJ databases">
        <authorList>
            <person name="Woods D.E."/>
            <person name="Nierman W.C."/>
        </authorList>
    </citation>
    <scope>NUCLEOTIDE SEQUENCE [LARGE SCALE GENOMIC DNA]</scope>
    <source>
        <strain evidence="1 2">1710b</strain>
    </source>
</reference>
<evidence type="ECO:0000313" key="2">
    <source>
        <dbReference type="Proteomes" id="UP000002700"/>
    </source>
</evidence>
<sequence length="135" mass="14255">MLERRPFACPPIGDGDIRGAHGATMRDRVRSPTRACGAIAHRAACTVKRHAAQARGSLVIGGAQAHANDASIDWYIERSAMPPVRGIGADDARSRMRRSSRPHACGFATTLATPMRASGVGAGAHRTASANRVEM</sequence>
<evidence type="ECO:0000313" key="1">
    <source>
        <dbReference type="EMBL" id="ABA47782.1"/>
    </source>
</evidence>
<dbReference type="AlphaFoldDB" id="Q3JTF5"/>
<dbReference type="Proteomes" id="UP000002700">
    <property type="component" value="Chromosome I"/>
</dbReference>
<dbReference type="EnsemblBacteria" id="ABA47782">
    <property type="protein sequence ID" value="ABA47782"/>
    <property type="gene ID" value="BURPS1710b_1747"/>
</dbReference>
<dbReference type="KEGG" id="bpm:BURPS1710b_1747"/>
<dbReference type="EMBL" id="CP000124">
    <property type="protein sequence ID" value="ABA47782.1"/>
    <property type="molecule type" value="Genomic_DNA"/>
</dbReference>
<dbReference type="HOGENOM" id="CLU_1881824_0_0_4"/>
<name>Q3JTF5_BURP1</name>
<gene>
    <name evidence="1" type="ordered locus">BURPS1710b_1747</name>
</gene>
<organism evidence="1 2">
    <name type="scientific">Burkholderia pseudomallei (strain 1710b)</name>
    <dbReference type="NCBI Taxonomy" id="320372"/>
    <lineage>
        <taxon>Bacteria</taxon>
        <taxon>Pseudomonadati</taxon>
        <taxon>Pseudomonadota</taxon>
        <taxon>Betaproteobacteria</taxon>
        <taxon>Burkholderiales</taxon>
        <taxon>Burkholderiaceae</taxon>
        <taxon>Burkholderia</taxon>
        <taxon>pseudomallei group</taxon>
    </lineage>
</organism>
<accession>Q3JTF5</accession>
<proteinExistence type="predicted"/>